<comment type="caution">
    <text evidence="1">The sequence shown here is derived from an EMBL/GenBank/DDBJ whole genome shotgun (WGS) entry which is preliminary data.</text>
</comment>
<accession>A0AAN9LUI3</accession>
<dbReference type="AlphaFoldDB" id="A0AAN9LUI3"/>
<organism evidence="1 2">
    <name type="scientific">Canavalia gladiata</name>
    <name type="common">Sword bean</name>
    <name type="synonym">Dolichos gladiatus</name>
    <dbReference type="NCBI Taxonomy" id="3824"/>
    <lineage>
        <taxon>Eukaryota</taxon>
        <taxon>Viridiplantae</taxon>
        <taxon>Streptophyta</taxon>
        <taxon>Embryophyta</taxon>
        <taxon>Tracheophyta</taxon>
        <taxon>Spermatophyta</taxon>
        <taxon>Magnoliopsida</taxon>
        <taxon>eudicotyledons</taxon>
        <taxon>Gunneridae</taxon>
        <taxon>Pentapetalae</taxon>
        <taxon>rosids</taxon>
        <taxon>fabids</taxon>
        <taxon>Fabales</taxon>
        <taxon>Fabaceae</taxon>
        <taxon>Papilionoideae</taxon>
        <taxon>50 kb inversion clade</taxon>
        <taxon>NPAAA clade</taxon>
        <taxon>indigoferoid/millettioid clade</taxon>
        <taxon>Phaseoleae</taxon>
        <taxon>Canavalia</taxon>
    </lineage>
</organism>
<keyword evidence="2" id="KW-1185">Reference proteome</keyword>
<name>A0AAN9LUI3_CANGL</name>
<evidence type="ECO:0000313" key="1">
    <source>
        <dbReference type="EMBL" id="KAK7340704.1"/>
    </source>
</evidence>
<protein>
    <submittedName>
        <fullName evidence="1">Uncharacterized protein</fullName>
    </submittedName>
</protein>
<proteinExistence type="predicted"/>
<evidence type="ECO:0000313" key="2">
    <source>
        <dbReference type="Proteomes" id="UP001367508"/>
    </source>
</evidence>
<gene>
    <name evidence="1" type="ORF">VNO77_21414</name>
</gene>
<reference evidence="1 2" key="1">
    <citation type="submission" date="2024-01" db="EMBL/GenBank/DDBJ databases">
        <title>The genomes of 5 underutilized Papilionoideae crops provide insights into root nodulation and disease resistanc.</title>
        <authorList>
            <person name="Jiang F."/>
        </authorList>
    </citation>
    <scope>NUCLEOTIDE SEQUENCE [LARGE SCALE GENOMIC DNA]</scope>
    <source>
        <strain evidence="1">LVBAO_FW01</strain>
        <tissue evidence="1">Leaves</tissue>
    </source>
</reference>
<dbReference type="Proteomes" id="UP001367508">
    <property type="component" value="Unassembled WGS sequence"/>
</dbReference>
<sequence length="82" mass="9104">MEALVGFSTTKIVSAEVLPIILSLPFVHCLNLVTCKATELNGSEHGGKQEGYVLRLIEVAVCYLEKSKFDGLEIQMKHVYLH</sequence>
<dbReference type="EMBL" id="JAYMYQ010000004">
    <property type="protein sequence ID" value="KAK7340704.1"/>
    <property type="molecule type" value="Genomic_DNA"/>
</dbReference>